<feature type="domain" description="HMA" evidence="2">
    <location>
        <begin position="224"/>
        <end position="290"/>
    </location>
</feature>
<dbReference type="OrthoDB" id="689350at2759"/>
<dbReference type="InterPro" id="IPR006121">
    <property type="entry name" value="HMA_dom"/>
</dbReference>
<feature type="region of interest" description="Disordered" evidence="1">
    <location>
        <begin position="174"/>
        <end position="221"/>
    </location>
</feature>
<gene>
    <name evidence="3" type="ORF">HPP92_025714</name>
</gene>
<name>A0A835PL40_VANPL</name>
<dbReference type="PROSITE" id="PS50846">
    <property type="entry name" value="HMA_2"/>
    <property type="match status" value="2"/>
</dbReference>
<protein>
    <recommendedName>
        <fullName evidence="2">HMA domain-containing protein</fullName>
    </recommendedName>
</protein>
<sequence length="403" mass="42682">MFRCSTTISCSYLSRSSMEVSSYKGKGHNCNFLDKMVLIRRYFATEKRNFFQSSAAYLFRLPRPVLLSNSSHTKRERLVKTMGEKEAKAGEKEKKVDGGEKQKKGDGGEKKKDEGPSTVVLKVDMHCEGCASKIKRSVRGIEGVEAVTADIDANKLTVTGKVDPWEIRDRVETKTKKKVEIISPSNPPKKDAGSGKKPDGASAGGNVSKDPKKPAEKKSTDPASYTVVLKIRLHCDGCIQRIKKTILKIKGVQDVSVDAQKDLVTVMGTMDVNSLAPYLKNKLKRGVEIVPAAKGGGGGGGEKKEKTEGGGGGAGAGGEKEKKGGGGGSDGGGEKKGKEGGGGGGGGGGAKKVDTPDGVQPAAAVAVMEANKMEYYGPYGYRMDMLHAPQIFSDENPNACSIM</sequence>
<evidence type="ECO:0000259" key="2">
    <source>
        <dbReference type="PROSITE" id="PS50846"/>
    </source>
</evidence>
<reference evidence="3 4" key="1">
    <citation type="journal article" date="2020" name="Nat. Food">
        <title>A phased Vanilla planifolia genome enables genetic improvement of flavour and production.</title>
        <authorList>
            <person name="Hasing T."/>
            <person name="Tang H."/>
            <person name="Brym M."/>
            <person name="Khazi F."/>
            <person name="Huang T."/>
            <person name="Chambers A.H."/>
        </authorList>
    </citation>
    <scope>NUCLEOTIDE SEQUENCE [LARGE SCALE GENOMIC DNA]</scope>
    <source>
        <tissue evidence="3">Leaf</tissue>
    </source>
</reference>
<dbReference type="Gene3D" id="3.30.70.100">
    <property type="match status" value="2"/>
</dbReference>
<dbReference type="AlphaFoldDB" id="A0A835PL40"/>
<proteinExistence type="predicted"/>
<feature type="compositionally biased region" description="Basic and acidic residues" evidence="1">
    <location>
        <begin position="188"/>
        <end position="199"/>
    </location>
</feature>
<organism evidence="3 4">
    <name type="scientific">Vanilla planifolia</name>
    <name type="common">Vanilla</name>
    <dbReference type="NCBI Taxonomy" id="51239"/>
    <lineage>
        <taxon>Eukaryota</taxon>
        <taxon>Viridiplantae</taxon>
        <taxon>Streptophyta</taxon>
        <taxon>Embryophyta</taxon>
        <taxon>Tracheophyta</taxon>
        <taxon>Spermatophyta</taxon>
        <taxon>Magnoliopsida</taxon>
        <taxon>Liliopsida</taxon>
        <taxon>Asparagales</taxon>
        <taxon>Orchidaceae</taxon>
        <taxon>Vanilloideae</taxon>
        <taxon>Vanilleae</taxon>
        <taxon>Vanilla</taxon>
    </lineage>
</organism>
<dbReference type="PANTHER" id="PTHR46413:SF1">
    <property type="entry name" value="HEAVY METAL-ASSOCIATED ISOPRENYLATED PLANT PROTEIN 6"/>
    <property type="match status" value="1"/>
</dbReference>
<accession>A0A835PL40</accession>
<feature type="compositionally biased region" description="Gly residues" evidence="1">
    <location>
        <begin position="340"/>
        <end position="350"/>
    </location>
</feature>
<dbReference type="InterPro" id="IPR044594">
    <property type="entry name" value="HIPP01/3/5/6"/>
</dbReference>
<dbReference type="GO" id="GO:0046872">
    <property type="term" value="F:metal ion binding"/>
    <property type="evidence" value="ECO:0007669"/>
    <property type="project" value="InterPro"/>
</dbReference>
<evidence type="ECO:0000313" key="4">
    <source>
        <dbReference type="Proteomes" id="UP000639772"/>
    </source>
</evidence>
<dbReference type="SUPFAM" id="SSF55008">
    <property type="entry name" value="HMA, heavy metal-associated domain"/>
    <property type="match status" value="2"/>
</dbReference>
<feature type="domain" description="HMA" evidence="2">
    <location>
        <begin position="116"/>
        <end position="179"/>
    </location>
</feature>
<dbReference type="PANTHER" id="PTHR46413">
    <property type="entry name" value="HEAVY METAL-ASSOCIATED ISOPRENYLATED PLANT PROTEIN 6"/>
    <property type="match status" value="1"/>
</dbReference>
<dbReference type="CDD" id="cd00371">
    <property type="entry name" value="HMA"/>
    <property type="match status" value="2"/>
</dbReference>
<comment type="caution">
    <text evidence="3">The sequence shown here is derived from an EMBL/GenBank/DDBJ whole genome shotgun (WGS) entry which is preliminary data.</text>
</comment>
<dbReference type="Pfam" id="PF00403">
    <property type="entry name" value="HMA"/>
    <property type="match status" value="2"/>
</dbReference>
<dbReference type="EMBL" id="JADCNM010000014">
    <property type="protein sequence ID" value="KAG0454410.1"/>
    <property type="molecule type" value="Genomic_DNA"/>
</dbReference>
<evidence type="ECO:0000313" key="3">
    <source>
        <dbReference type="EMBL" id="KAG0454410.1"/>
    </source>
</evidence>
<dbReference type="Proteomes" id="UP000639772">
    <property type="component" value="Unassembled WGS sequence"/>
</dbReference>
<dbReference type="InterPro" id="IPR036163">
    <property type="entry name" value="HMA_dom_sf"/>
</dbReference>
<feature type="region of interest" description="Disordered" evidence="1">
    <location>
        <begin position="75"/>
        <end position="117"/>
    </location>
</feature>
<evidence type="ECO:0000256" key="1">
    <source>
        <dbReference type="SAM" id="MobiDB-lite"/>
    </source>
</evidence>
<feature type="compositionally biased region" description="Basic and acidic residues" evidence="1">
    <location>
        <begin position="76"/>
        <end position="115"/>
    </location>
</feature>
<feature type="compositionally biased region" description="Basic and acidic residues" evidence="1">
    <location>
        <begin position="209"/>
        <end position="220"/>
    </location>
</feature>
<feature type="region of interest" description="Disordered" evidence="1">
    <location>
        <begin position="290"/>
        <end position="356"/>
    </location>
</feature>